<comment type="caution">
    <text evidence="16">The sequence shown here is derived from an EMBL/GenBank/DDBJ whole genome shotgun (WGS) entry which is preliminary data.</text>
</comment>
<keyword evidence="12" id="KW-0804">Transcription</keyword>
<dbReference type="eggNOG" id="COG2204">
    <property type="taxonomic scope" value="Bacteria"/>
</dbReference>
<dbReference type="SMART" id="SM00382">
    <property type="entry name" value="AAA"/>
    <property type="match status" value="1"/>
</dbReference>
<feature type="domain" description="Response regulatory" evidence="15">
    <location>
        <begin position="5"/>
        <end position="119"/>
    </location>
</feature>
<dbReference type="Pfam" id="PF00072">
    <property type="entry name" value="Response_reg"/>
    <property type="match status" value="1"/>
</dbReference>
<dbReference type="CDD" id="cd00009">
    <property type="entry name" value="AAA"/>
    <property type="match status" value="1"/>
</dbReference>
<evidence type="ECO:0000259" key="15">
    <source>
        <dbReference type="PROSITE" id="PS50110"/>
    </source>
</evidence>
<dbReference type="InterPro" id="IPR002078">
    <property type="entry name" value="Sigma_54_int"/>
</dbReference>
<dbReference type="InterPro" id="IPR011006">
    <property type="entry name" value="CheY-like_superfamily"/>
</dbReference>
<keyword evidence="10" id="KW-0805">Transcription regulation</keyword>
<dbReference type="SUPFAM" id="SSF52540">
    <property type="entry name" value="P-loop containing nucleoside triphosphate hydrolases"/>
    <property type="match status" value="1"/>
</dbReference>
<dbReference type="AlphaFoldDB" id="A0A086Y2F1"/>
<name>A0A086Y2F1_9RHOB</name>
<dbReference type="Proteomes" id="UP000028824">
    <property type="component" value="Unassembled WGS sequence"/>
</dbReference>
<evidence type="ECO:0000259" key="14">
    <source>
        <dbReference type="PROSITE" id="PS50045"/>
    </source>
</evidence>
<organism evidence="16 17">
    <name type="scientific">Paenirhodobacter enshiensis</name>
    <dbReference type="NCBI Taxonomy" id="1105367"/>
    <lineage>
        <taxon>Bacteria</taxon>
        <taxon>Pseudomonadati</taxon>
        <taxon>Pseudomonadota</taxon>
        <taxon>Alphaproteobacteria</taxon>
        <taxon>Rhodobacterales</taxon>
        <taxon>Rhodobacter group</taxon>
        <taxon>Paenirhodobacter</taxon>
    </lineage>
</organism>
<keyword evidence="5" id="KW-0479">Metal-binding</keyword>
<evidence type="ECO:0000256" key="4">
    <source>
        <dbReference type="ARBA" id="ARBA00022553"/>
    </source>
</evidence>
<dbReference type="GO" id="GO:0043565">
    <property type="term" value="F:sequence-specific DNA binding"/>
    <property type="evidence" value="ECO:0007669"/>
    <property type="project" value="InterPro"/>
</dbReference>
<evidence type="ECO:0000256" key="12">
    <source>
        <dbReference type="ARBA" id="ARBA00023163"/>
    </source>
</evidence>
<dbReference type="InterPro" id="IPR027417">
    <property type="entry name" value="P-loop_NTPase"/>
</dbReference>
<dbReference type="GO" id="GO:0000160">
    <property type="term" value="P:phosphorelay signal transduction system"/>
    <property type="evidence" value="ECO:0007669"/>
    <property type="project" value="UniProtKB-KW"/>
</dbReference>
<proteinExistence type="predicted"/>
<evidence type="ECO:0000256" key="10">
    <source>
        <dbReference type="ARBA" id="ARBA00023015"/>
    </source>
</evidence>
<feature type="modified residue" description="4-aspartylphosphate" evidence="13">
    <location>
        <position position="54"/>
    </location>
</feature>
<evidence type="ECO:0000256" key="9">
    <source>
        <dbReference type="ARBA" id="ARBA00023012"/>
    </source>
</evidence>
<reference evidence="16 17" key="1">
    <citation type="submission" date="2014-03" db="EMBL/GenBank/DDBJ databases">
        <title>Genome of Paenirhodobacter enshiensis DW2-9.</title>
        <authorList>
            <person name="Wang D."/>
            <person name="Wang G."/>
        </authorList>
    </citation>
    <scope>NUCLEOTIDE SEQUENCE [LARGE SCALE GENOMIC DNA]</scope>
    <source>
        <strain evidence="16 17">DW2-9</strain>
    </source>
</reference>
<evidence type="ECO:0000313" key="16">
    <source>
        <dbReference type="EMBL" id="KFI28451.1"/>
    </source>
</evidence>
<evidence type="ECO:0000256" key="7">
    <source>
        <dbReference type="ARBA" id="ARBA00022741"/>
    </source>
</evidence>
<dbReference type="Gene3D" id="1.10.8.60">
    <property type="match status" value="1"/>
</dbReference>
<dbReference type="Pfam" id="PF00158">
    <property type="entry name" value="Sigma54_activat"/>
    <property type="match status" value="1"/>
</dbReference>
<dbReference type="Gene3D" id="3.40.50.300">
    <property type="entry name" value="P-loop containing nucleotide triphosphate hydrolases"/>
    <property type="match status" value="1"/>
</dbReference>
<keyword evidence="17" id="KW-1185">Reference proteome</keyword>
<dbReference type="EMBL" id="JFZB01000006">
    <property type="protein sequence ID" value="KFI28451.1"/>
    <property type="molecule type" value="Genomic_DNA"/>
</dbReference>
<dbReference type="InterPro" id="IPR009057">
    <property type="entry name" value="Homeodomain-like_sf"/>
</dbReference>
<comment type="function">
    <text evidence="1">Required for activation of most nif operons, which are directly involved in nitrogen fixation.</text>
</comment>
<dbReference type="PANTHER" id="PTHR32071">
    <property type="entry name" value="TRANSCRIPTIONAL REGULATORY PROTEIN"/>
    <property type="match status" value="1"/>
</dbReference>
<dbReference type="SUPFAM" id="SSF52172">
    <property type="entry name" value="CheY-like"/>
    <property type="match status" value="1"/>
</dbReference>
<evidence type="ECO:0000256" key="2">
    <source>
        <dbReference type="ARBA" id="ARBA00011135"/>
    </source>
</evidence>
<evidence type="ECO:0000256" key="3">
    <source>
        <dbReference type="ARBA" id="ARBA00015308"/>
    </source>
</evidence>
<dbReference type="FunFam" id="3.40.50.300:FF:000006">
    <property type="entry name" value="DNA-binding transcriptional regulator NtrC"/>
    <property type="match status" value="1"/>
</dbReference>
<dbReference type="GO" id="GO:0006355">
    <property type="term" value="P:regulation of DNA-templated transcription"/>
    <property type="evidence" value="ECO:0007669"/>
    <property type="project" value="InterPro"/>
</dbReference>
<dbReference type="PANTHER" id="PTHR32071:SF57">
    <property type="entry name" value="C4-DICARBOXYLATE TRANSPORT TRANSCRIPTIONAL REGULATORY PROTEIN DCTD"/>
    <property type="match status" value="1"/>
</dbReference>
<keyword evidence="4 13" id="KW-0597">Phosphoprotein</keyword>
<keyword evidence="8" id="KW-0067">ATP-binding</keyword>
<comment type="subunit">
    <text evidence="2">Interacts with sigma-54.</text>
</comment>
<dbReference type="PROSITE" id="PS50110">
    <property type="entry name" value="RESPONSE_REGULATORY"/>
    <property type="match status" value="1"/>
</dbReference>
<dbReference type="Pfam" id="PF02954">
    <property type="entry name" value="HTH_8"/>
    <property type="match status" value="1"/>
</dbReference>
<evidence type="ECO:0000256" key="6">
    <source>
        <dbReference type="ARBA" id="ARBA00022737"/>
    </source>
</evidence>
<evidence type="ECO:0000256" key="1">
    <source>
        <dbReference type="ARBA" id="ARBA00002167"/>
    </source>
</evidence>
<gene>
    <name evidence="16" type="ORF">CG50_13630</name>
</gene>
<evidence type="ECO:0000256" key="8">
    <source>
        <dbReference type="ARBA" id="ARBA00022840"/>
    </source>
</evidence>
<protein>
    <recommendedName>
        <fullName evidence="3">Nif-specific regulatory protein</fullName>
    </recommendedName>
</protein>
<accession>A0A086Y2F1</accession>
<evidence type="ECO:0000256" key="11">
    <source>
        <dbReference type="ARBA" id="ARBA00023159"/>
    </source>
</evidence>
<feature type="domain" description="Sigma-54 factor interaction" evidence="14">
    <location>
        <begin position="145"/>
        <end position="374"/>
    </location>
</feature>
<dbReference type="PROSITE" id="PS50045">
    <property type="entry name" value="SIGMA54_INTERACT_4"/>
    <property type="match status" value="1"/>
</dbReference>
<dbReference type="SMART" id="SM00448">
    <property type="entry name" value="REC"/>
    <property type="match status" value="1"/>
</dbReference>
<dbReference type="InterPro" id="IPR002197">
    <property type="entry name" value="HTH_Fis"/>
</dbReference>
<keyword evidence="11" id="KW-0010">Activator</keyword>
<dbReference type="PRINTS" id="PR01590">
    <property type="entry name" value="HTHFIS"/>
</dbReference>
<evidence type="ECO:0000256" key="5">
    <source>
        <dbReference type="ARBA" id="ARBA00022723"/>
    </source>
</evidence>
<dbReference type="STRING" id="1105367.CG50_13630"/>
<evidence type="ECO:0000256" key="13">
    <source>
        <dbReference type="PROSITE-ProRule" id="PRU00169"/>
    </source>
</evidence>
<dbReference type="InterPro" id="IPR003593">
    <property type="entry name" value="AAA+_ATPase"/>
</dbReference>
<dbReference type="RefSeq" id="WP_036635987.1">
    <property type="nucleotide sequence ID" value="NZ_JFZB01000006.1"/>
</dbReference>
<keyword evidence="9" id="KW-0902">Two-component regulatory system</keyword>
<dbReference type="GO" id="GO:0005524">
    <property type="term" value="F:ATP binding"/>
    <property type="evidence" value="ECO:0007669"/>
    <property type="project" value="UniProtKB-KW"/>
</dbReference>
<dbReference type="FunFam" id="3.40.50.2300:FF:000018">
    <property type="entry name" value="DNA-binding transcriptional regulator NtrC"/>
    <property type="match status" value="1"/>
</dbReference>
<dbReference type="InterPro" id="IPR001789">
    <property type="entry name" value="Sig_transdc_resp-reg_receiver"/>
</dbReference>
<keyword evidence="6" id="KW-0677">Repeat</keyword>
<keyword evidence="7" id="KW-0547">Nucleotide-binding</keyword>
<dbReference type="OrthoDB" id="9782655at2"/>
<dbReference type="Gene3D" id="1.10.10.60">
    <property type="entry name" value="Homeodomain-like"/>
    <property type="match status" value="1"/>
</dbReference>
<dbReference type="GO" id="GO:0046872">
    <property type="term" value="F:metal ion binding"/>
    <property type="evidence" value="ECO:0007669"/>
    <property type="project" value="UniProtKB-KW"/>
</dbReference>
<evidence type="ECO:0000313" key="17">
    <source>
        <dbReference type="Proteomes" id="UP000028824"/>
    </source>
</evidence>
<dbReference type="Gene3D" id="3.40.50.2300">
    <property type="match status" value="1"/>
</dbReference>
<sequence>MTRGAIAFIDDETRLCAAAEDWLGASGFEVETFSDPLSAVAAIDPAAIDCVVTDLRMPGIDGREVLHRIRAADPDLPVILLSGHGDVPVAVEVMREGAFDFLEKPYGAEHLVAAIDRAVEMRRMRRQARAARFPETAGVMLETRLAGASAAVGDLRAMVRALADRPVDLLIRGEPGTGKEQMARALHDFGKRARRPFVVVDCAPRPEQAFEAELFGHERGFVAGTTAVRIGKLEYAHGGTVMFDGIEKLSPSLQARLLRVLQDRSVERIGSNAPRPVDIRVIAATHADLDLEVREGRLRADLFHRLSAVDIAIPPLRERREDIAILFVRFVEEAAERFGLPVPALLDMDLRLLEARAWPGNAAELKAHAERHVLGLRLPSHPVPAPESLPERVARFEAETIADALRACEGRSSEAAELLGVPRRTLNEKIARYGLRAD</sequence>
<dbReference type="SUPFAM" id="SSF46689">
    <property type="entry name" value="Homeodomain-like"/>
    <property type="match status" value="1"/>
</dbReference>